<dbReference type="EMBL" id="CP000140">
    <property type="protein sequence ID" value="ABR45507.1"/>
    <property type="molecule type" value="Genomic_DNA"/>
</dbReference>
<dbReference type="PANTHER" id="PTHR33604">
    <property type="entry name" value="OSJNBA0004B13.7 PROTEIN"/>
    <property type="match status" value="1"/>
</dbReference>
<evidence type="ECO:0000313" key="1">
    <source>
        <dbReference type="EMBL" id="ABR45507.1"/>
    </source>
</evidence>
<dbReference type="SUPFAM" id="SSF53448">
    <property type="entry name" value="Nucleotide-diphospho-sugar transferases"/>
    <property type="match status" value="1"/>
</dbReference>
<proteinExistence type="predicted"/>
<dbReference type="STRING" id="435591.BDI_3823"/>
<accession>A6LIJ3</accession>
<evidence type="ECO:0008006" key="3">
    <source>
        <dbReference type="Google" id="ProtNLM"/>
    </source>
</evidence>
<evidence type="ECO:0000313" key="2">
    <source>
        <dbReference type="Proteomes" id="UP000000566"/>
    </source>
</evidence>
<dbReference type="AlphaFoldDB" id="A6LIJ3"/>
<sequence>MKNMLRLVSDLNKEKIAIVVVGYNRLYPIQRLLKSLEAANYRESDIPLVLSIDCGGNDDLNSYVNDYKWPFGEKYVIIHEKRLGLKQHIFSCGDLTKYFKGIILLEDDIYVSPCFYNYALDACSYYDKDSNAACIALYAKTLNEVVSMRFTPCKSAYSVYAIQIAITWGQCWTTRMWKDFRVWLDNFDDTRFENIDIPDQVKSYTRAWSKYFYAFLVENGKFVVSPYESYTTNFSEIGEHAMTLNPVAQVPIVNCYKSCNFAPVNELVQYDSFMNPLHMGKYVGIGDEDLCVDLSGGRKHVSKRYLLSVEKKTYKVLNQYALALRPIEENVKKHIQGEGIFLYDTSQVDPYGVEEHHPIQFLLYYLGGYQTRMLMKVVKYRLLQRLPKKIRLMLK</sequence>
<dbReference type="Gene3D" id="3.90.550.10">
    <property type="entry name" value="Spore Coat Polysaccharide Biosynthesis Protein SpsA, Chain A"/>
    <property type="match status" value="1"/>
</dbReference>
<dbReference type="eggNOG" id="COG1216">
    <property type="taxonomic scope" value="Bacteria"/>
</dbReference>
<reference evidence="1 2" key="1">
    <citation type="journal article" date="2007" name="PLoS Biol.">
        <title>Evolution of symbiotic bacteria in the distal human intestine.</title>
        <authorList>
            <person name="Xu J."/>
            <person name="Mahowald M.A."/>
            <person name="Ley R.E."/>
            <person name="Lozupone C.A."/>
            <person name="Hamady M."/>
            <person name="Martens E.C."/>
            <person name="Henrissat B."/>
            <person name="Coutinho P.M."/>
            <person name="Minx P."/>
            <person name="Latreille P."/>
            <person name="Cordum H."/>
            <person name="Van Brunt A."/>
            <person name="Kim K."/>
            <person name="Fulton R.S."/>
            <person name="Fulton L.A."/>
            <person name="Clifton S.W."/>
            <person name="Wilson R.K."/>
            <person name="Knight R.D."/>
            <person name="Gordon J.I."/>
        </authorList>
    </citation>
    <scope>NUCLEOTIDE SEQUENCE [LARGE SCALE GENOMIC DNA]</scope>
    <source>
        <strain evidence="2">ATCC 8503 / DSM 20701 / CIP 104284 / JCM 5825 / NCTC 11152</strain>
    </source>
</reference>
<dbReference type="PaxDb" id="435591-BDI_3823"/>
<name>A6LIJ3_PARD8</name>
<gene>
    <name evidence="1" type="ordered locus">BDI_3823</name>
</gene>
<organism evidence="1 2">
    <name type="scientific">Parabacteroides distasonis (strain ATCC 8503 / DSM 20701 / CIP 104284 / JCM 5825 / NCTC 11152)</name>
    <dbReference type="NCBI Taxonomy" id="435591"/>
    <lineage>
        <taxon>Bacteria</taxon>
        <taxon>Pseudomonadati</taxon>
        <taxon>Bacteroidota</taxon>
        <taxon>Bacteroidia</taxon>
        <taxon>Bacteroidales</taxon>
        <taxon>Tannerellaceae</taxon>
        <taxon>Parabacteroides</taxon>
    </lineage>
</organism>
<keyword evidence="2" id="KW-1185">Reference proteome</keyword>
<protein>
    <recommendedName>
        <fullName evidence="3">GNT-I family protein</fullName>
    </recommendedName>
</protein>
<dbReference type="Proteomes" id="UP000000566">
    <property type="component" value="Chromosome"/>
</dbReference>
<dbReference type="HOGENOM" id="CLU_732858_0_0_10"/>
<dbReference type="PANTHER" id="PTHR33604:SF3">
    <property type="entry name" value="OSJNBA0004B13.7 PROTEIN"/>
    <property type="match status" value="1"/>
</dbReference>
<dbReference type="KEGG" id="pdi:BDI_3823"/>
<dbReference type="InterPro" id="IPR029044">
    <property type="entry name" value="Nucleotide-diphossugar_trans"/>
</dbReference>